<comment type="caution">
    <text evidence="1">The sequence shown here is derived from an EMBL/GenBank/DDBJ whole genome shotgun (WGS) entry which is preliminary data.</text>
</comment>
<gene>
    <name evidence="1" type="ORF">AKJ57_04375</name>
</gene>
<proteinExistence type="predicted"/>
<feature type="non-terminal residue" evidence="1">
    <location>
        <position position="1"/>
    </location>
</feature>
<dbReference type="AlphaFoldDB" id="A0A133U7M4"/>
<evidence type="ECO:0000313" key="2">
    <source>
        <dbReference type="Proteomes" id="UP000070163"/>
    </source>
</evidence>
<evidence type="ECO:0000313" key="1">
    <source>
        <dbReference type="EMBL" id="KXA90167.1"/>
    </source>
</evidence>
<name>A0A133U7M4_9EURY</name>
<organism evidence="1 2">
    <name type="scientific">candidate division MSBL1 archaeon SCGC-AAA259A05</name>
    <dbReference type="NCBI Taxonomy" id="1698259"/>
    <lineage>
        <taxon>Archaea</taxon>
        <taxon>Methanobacteriati</taxon>
        <taxon>Methanobacteriota</taxon>
        <taxon>candidate division MSBL1</taxon>
    </lineage>
</organism>
<dbReference type="Proteomes" id="UP000070163">
    <property type="component" value="Unassembled WGS sequence"/>
</dbReference>
<dbReference type="EMBL" id="LHXJ01000053">
    <property type="protein sequence ID" value="KXA90167.1"/>
    <property type="molecule type" value="Genomic_DNA"/>
</dbReference>
<evidence type="ECO:0008006" key="3">
    <source>
        <dbReference type="Google" id="ProtNLM"/>
    </source>
</evidence>
<keyword evidence="2" id="KW-1185">Reference proteome</keyword>
<protein>
    <recommendedName>
        <fullName evidence="3">DUF499 domain-containing protein</fullName>
    </recommendedName>
</protein>
<accession>A0A133U7M4</accession>
<reference evidence="1 2" key="1">
    <citation type="journal article" date="2016" name="Sci. Rep.">
        <title>Metabolic traits of an uncultured archaeal lineage -MSBL1- from brine pools of the Red Sea.</title>
        <authorList>
            <person name="Mwirichia R."/>
            <person name="Alam I."/>
            <person name="Rashid M."/>
            <person name="Vinu M."/>
            <person name="Ba-Alawi W."/>
            <person name="Anthony Kamau A."/>
            <person name="Kamanda Ngugi D."/>
            <person name="Goker M."/>
            <person name="Klenk H.P."/>
            <person name="Bajic V."/>
            <person name="Stingl U."/>
        </authorList>
    </citation>
    <scope>NUCLEOTIDE SEQUENCE [LARGE SCALE GENOMIC DNA]</scope>
    <source>
        <strain evidence="1">SCGC-AAA259A05</strain>
    </source>
</reference>
<sequence length="326" mass="37582">EEATPDDAKSPKFVVTLKPYGDEDQIKGELESFLKEKQHENNYVFIVPKRSLLDDSDLVGKVKNICAGENLKNRVDEKVKEIERRIKEDIKESKSYIKDLYGHWVKWAPKEDSYEVSVVKKSIEPDIHEIRKAIKTDESLLKERLLKEVKGKEGGREIGSLLDDFKKMRKYPLISDNNIFYSLLKKLNREEIIIRGDRGKEYWDSDPKGEIKDSWEIIDIDFVSPPEVGEEVVIGKPELEGEEVPEGIEEKKKTKLVKKSAHGDSVQAVATKYEMSIDEGSLEGIKNVKLDINFEKLGKQELLELINELPNCDFMKSEIEVEERED</sequence>